<reference evidence="1" key="2">
    <citation type="submission" date="2022-01" db="EMBL/GenBank/DDBJ databases">
        <authorList>
            <person name="Yamashiro T."/>
            <person name="Shiraishi A."/>
            <person name="Satake H."/>
            <person name="Nakayama K."/>
        </authorList>
    </citation>
    <scope>NUCLEOTIDE SEQUENCE</scope>
</reference>
<sequence>MERFENTIFKQREEIKHKMAKMFELLKELTTSKAPKKVLIREEAESPVTKNVNFISLARGKEERNENDDMAADSVINRTNTKILVKEVANETDVENRTKNKPIKRAEREETMEASNFQPVSCSNFIQEITDIIESRKFKRKFLSEPGDGVKITPDGVVIFDKKKLGSY</sequence>
<name>A0ABQ5AYM9_9ASTR</name>
<dbReference type="EMBL" id="BQNB010012726">
    <property type="protein sequence ID" value="GJT07129.1"/>
    <property type="molecule type" value="Genomic_DNA"/>
</dbReference>
<dbReference type="Proteomes" id="UP001151760">
    <property type="component" value="Unassembled WGS sequence"/>
</dbReference>
<gene>
    <name evidence="1" type="ORF">Tco_0841591</name>
</gene>
<evidence type="ECO:0000313" key="1">
    <source>
        <dbReference type="EMBL" id="GJT07129.1"/>
    </source>
</evidence>
<protein>
    <submittedName>
        <fullName evidence="1">Uncharacterized protein</fullName>
    </submittedName>
</protein>
<organism evidence="1 2">
    <name type="scientific">Tanacetum coccineum</name>
    <dbReference type="NCBI Taxonomy" id="301880"/>
    <lineage>
        <taxon>Eukaryota</taxon>
        <taxon>Viridiplantae</taxon>
        <taxon>Streptophyta</taxon>
        <taxon>Embryophyta</taxon>
        <taxon>Tracheophyta</taxon>
        <taxon>Spermatophyta</taxon>
        <taxon>Magnoliopsida</taxon>
        <taxon>eudicotyledons</taxon>
        <taxon>Gunneridae</taxon>
        <taxon>Pentapetalae</taxon>
        <taxon>asterids</taxon>
        <taxon>campanulids</taxon>
        <taxon>Asterales</taxon>
        <taxon>Asteraceae</taxon>
        <taxon>Asteroideae</taxon>
        <taxon>Anthemideae</taxon>
        <taxon>Anthemidinae</taxon>
        <taxon>Tanacetum</taxon>
    </lineage>
</organism>
<comment type="caution">
    <text evidence="1">The sequence shown here is derived from an EMBL/GenBank/DDBJ whole genome shotgun (WGS) entry which is preliminary data.</text>
</comment>
<reference evidence="1" key="1">
    <citation type="journal article" date="2022" name="Int. J. Mol. Sci.">
        <title>Draft Genome of Tanacetum Coccineum: Genomic Comparison of Closely Related Tanacetum-Family Plants.</title>
        <authorList>
            <person name="Yamashiro T."/>
            <person name="Shiraishi A."/>
            <person name="Nakayama K."/>
            <person name="Satake H."/>
        </authorList>
    </citation>
    <scope>NUCLEOTIDE SEQUENCE</scope>
</reference>
<proteinExistence type="predicted"/>
<evidence type="ECO:0000313" key="2">
    <source>
        <dbReference type="Proteomes" id="UP001151760"/>
    </source>
</evidence>
<keyword evidence="2" id="KW-1185">Reference proteome</keyword>
<accession>A0ABQ5AYM9</accession>